<reference evidence="16" key="1">
    <citation type="submission" date="2015-10" db="EMBL/GenBank/DDBJ databases">
        <authorList>
            <person name="Devillers H."/>
        </authorList>
    </citation>
    <scope>NUCLEOTIDE SEQUENCE [LARGE SCALE GENOMIC DNA]</scope>
</reference>
<feature type="compositionally biased region" description="Basic and acidic residues" evidence="13">
    <location>
        <begin position="675"/>
        <end position="687"/>
    </location>
</feature>
<evidence type="ECO:0000256" key="10">
    <source>
        <dbReference type="ARBA" id="ARBA00047899"/>
    </source>
</evidence>
<dbReference type="InterPro" id="IPR000719">
    <property type="entry name" value="Prot_kinase_dom"/>
</dbReference>
<dbReference type="CDD" id="cd14081">
    <property type="entry name" value="STKc_BRSK1_2"/>
    <property type="match status" value="1"/>
</dbReference>
<name>A0A0P1KLR2_9SACH</name>
<keyword evidence="5" id="KW-0597">Phosphoprotein</keyword>
<feature type="region of interest" description="Disordered" evidence="13">
    <location>
        <begin position="763"/>
        <end position="798"/>
    </location>
</feature>
<dbReference type="EMBL" id="LN890560">
    <property type="protein sequence ID" value="CUS20637.1"/>
    <property type="molecule type" value="Genomic_DNA"/>
</dbReference>
<dbReference type="AlphaFoldDB" id="A0A0P1KLR2"/>
<feature type="region of interest" description="Disordered" evidence="13">
    <location>
        <begin position="628"/>
        <end position="687"/>
    </location>
</feature>
<feature type="compositionally biased region" description="Polar residues" evidence="13">
    <location>
        <begin position="632"/>
        <end position="666"/>
    </location>
</feature>
<dbReference type="InterPro" id="IPR008271">
    <property type="entry name" value="Ser/Thr_kinase_AS"/>
</dbReference>
<dbReference type="GO" id="GO:0005940">
    <property type="term" value="C:septin ring"/>
    <property type="evidence" value="ECO:0007669"/>
    <property type="project" value="UniProtKB-ARBA"/>
</dbReference>
<comment type="catalytic activity">
    <reaction evidence="10">
        <text>L-threonyl-[protein] + ATP = O-phospho-L-threonyl-[protein] + ADP + H(+)</text>
        <dbReference type="Rhea" id="RHEA:46608"/>
        <dbReference type="Rhea" id="RHEA-COMP:11060"/>
        <dbReference type="Rhea" id="RHEA-COMP:11605"/>
        <dbReference type="ChEBI" id="CHEBI:15378"/>
        <dbReference type="ChEBI" id="CHEBI:30013"/>
        <dbReference type="ChEBI" id="CHEBI:30616"/>
        <dbReference type="ChEBI" id="CHEBI:61977"/>
        <dbReference type="ChEBI" id="CHEBI:456216"/>
        <dbReference type="EC" id="2.7.11.1"/>
    </reaction>
</comment>
<dbReference type="Pfam" id="PF00069">
    <property type="entry name" value="Pkinase"/>
    <property type="match status" value="1"/>
</dbReference>
<dbReference type="GO" id="GO:0044879">
    <property type="term" value="P:mitotic morphogenesis checkpoint signaling"/>
    <property type="evidence" value="ECO:0007669"/>
    <property type="project" value="UniProtKB-ARBA"/>
</dbReference>
<dbReference type="Proteomes" id="UP000236544">
    <property type="component" value="Unassembled WGS sequence"/>
</dbReference>
<dbReference type="GO" id="GO:0004674">
    <property type="term" value="F:protein serine/threonine kinase activity"/>
    <property type="evidence" value="ECO:0007669"/>
    <property type="project" value="UniProtKB-KW"/>
</dbReference>
<keyword evidence="6" id="KW-0808">Transferase</keyword>
<dbReference type="SMART" id="SM00220">
    <property type="entry name" value="S_TKc"/>
    <property type="match status" value="1"/>
</dbReference>
<evidence type="ECO:0000256" key="9">
    <source>
        <dbReference type="ARBA" id="ARBA00022840"/>
    </source>
</evidence>
<dbReference type="Gene3D" id="1.10.510.10">
    <property type="entry name" value="Transferase(Phosphotransferase) domain 1"/>
    <property type="match status" value="1"/>
</dbReference>
<evidence type="ECO:0000256" key="6">
    <source>
        <dbReference type="ARBA" id="ARBA00022679"/>
    </source>
</evidence>
<evidence type="ECO:0000256" key="3">
    <source>
        <dbReference type="ARBA" id="ARBA00012513"/>
    </source>
</evidence>
<keyword evidence="4" id="KW-0723">Serine/threonine-protein kinase</keyword>
<dbReference type="EC" id="2.7.11.1" evidence="3"/>
<dbReference type="PANTHER" id="PTHR24346:SF110">
    <property type="entry name" value="NON-SPECIFIC SERINE_THREONINE PROTEIN KINASE"/>
    <property type="match status" value="1"/>
</dbReference>
<dbReference type="InterPro" id="IPR017441">
    <property type="entry name" value="Protein_kinase_ATP_BS"/>
</dbReference>
<feature type="domain" description="Protein kinase" evidence="14">
    <location>
        <begin position="58"/>
        <end position="312"/>
    </location>
</feature>
<evidence type="ECO:0000313" key="15">
    <source>
        <dbReference type="EMBL" id="CUS20637.1"/>
    </source>
</evidence>
<evidence type="ECO:0000256" key="11">
    <source>
        <dbReference type="ARBA" id="ARBA00048679"/>
    </source>
</evidence>
<dbReference type="OrthoDB" id="504170at2759"/>
<evidence type="ECO:0000313" key="16">
    <source>
        <dbReference type="Proteomes" id="UP000236544"/>
    </source>
</evidence>
<feature type="compositionally biased region" description="Low complexity" evidence="13">
    <location>
        <begin position="33"/>
        <end position="46"/>
    </location>
</feature>
<keyword evidence="16" id="KW-1185">Reference proteome</keyword>
<feature type="compositionally biased region" description="Polar residues" evidence="13">
    <location>
        <begin position="412"/>
        <end position="422"/>
    </location>
</feature>
<keyword evidence="7 12" id="KW-0547">Nucleotide-binding</keyword>
<dbReference type="GO" id="GO:0032161">
    <property type="term" value="C:cleavage apparatus septin structure"/>
    <property type="evidence" value="ECO:0007669"/>
    <property type="project" value="UniProtKB-ARBA"/>
</dbReference>
<feature type="compositionally biased region" description="Low complexity" evidence="13">
    <location>
        <begin position="59"/>
        <end position="68"/>
    </location>
</feature>
<organism evidence="15 16">
    <name type="scientific">Lachancea quebecensis</name>
    <dbReference type="NCBI Taxonomy" id="1654605"/>
    <lineage>
        <taxon>Eukaryota</taxon>
        <taxon>Fungi</taxon>
        <taxon>Dikarya</taxon>
        <taxon>Ascomycota</taxon>
        <taxon>Saccharomycotina</taxon>
        <taxon>Saccharomycetes</taxon>
        <taxon>Saccharomycetales</taxon>
        <taxon>Saccharomycetaceae</taxon>
        <taxon>Lachancea</taxon>
    </lineage>
</organism>
<feature type="region of interest" description="Disordered" evidence="13">
    <location>
        <begin position="412"/>
        <end position="490"/>
    </location>
</feature>
<dbReference type="GO" id="GO:0005524">
    <property type="term" value="F:ATP binding"/>
    <property type="evidence" value="ECO:0007669"/>
    <property type="project" value="UniProtKB-UniRule"/>
</dbReference>
<feature type="binding site" evidence="12">
    <location>
        <position position="87"/>
    </location>
    <ligand>
        <name>ATP</name>
        <dbReference type="ChEBI" id="CHEBI:30616"/>
    </ligand>
</feature>
<accession>A0A0P1KLR2</accession>
<evidence type="ECO:0000256" key="4">
    <source>
        <dbReference type="ARBA" id="ARBA00022527"/>
    </source>
</evidence>
<dbReference type="PANTHER" id="PTHR24346">
    <property type="entry name" value="MAP/MICROTUBULE AFFINITY-REGULATING KINASE"/>
    <property type="match status" value="1"/>
</dbReference>
<keyword evidence="9 12" id="KW-0067">ATP-binding</keyword>
<dbReference type="PROSITE" id="PS00108">
    <property type="entry name" value="PROTEIN_KINASE_ST"/>
    <property type="match status" value="1"/>
</dbReference>
<feature type="region of interest" description="Disordered" evidence="13">
    <location>
        <begin position="29"/>
        <end position="68"/>
    </location>
</feature>
<dbReference type="GO" id="GO:0000399">
    <property type="term" value="C:cellular bud neck septin structure"/>
    <property type="evidence" value="ECO:0007669"/>
    <property type="project" value="UniProtKB-ARBA"/>
</dbReference>
<evidence type="ECO:0000256" key="1">
    <source>
        <dbReference type="ARBA" id="ARBA00004266"/>
    </source>
</evidence>
<feature type="compositionally biased region" description="Polar residues" evidence="13">
    <location>
        <begin position="787"/>
        <end position="798"/>
    </location>
</feature>
<evidence type="ECO:0000259" key="14">
    <source>
        <dbReference type="PROSITE" id="PS50011"/>
    </source>
</evidence>
<evidence type="ECO:0000256" key="8">
    <source>
        <dbReference type="ARBA" id="ARBA00022777"/>
    </source>
</evidence>
<dbReference type="PROSITE" id="PS00107">
    <property type="entry name" value="PROTEIN_KINASE_ATP"/>
    <property type="match status" value="1"/>
</dbReference>
<protein>
    <recommendedName>
        <fullName evidence="3">non-specific serine/threonine protein kinase</fullName>
        <ecNumber evidence="3">2.7.11.1</ecNumber>
    </recommendedName>
</protein>
<evidence type="ECO:0000256" key="13">
    <source>
        <dbReference type="SAM" id="MobiDB-lite"/>
    </source>
</evidence>
<keyword evidence="8" id="KW-0418">Kinase</keyword>
<proteinExistence type="inferred from homology"/>
<comment type="subcellular location">
    <subcellularLocation>
        <location evidence="1">Bud neck</location>
    </subcellularLocation>
</comment>
<sequence length="1278" mass="140803">MSMAQQAAMAATGGPDHLDRVVHSVTDATKRLSQISTSTTNTATQSSKRRSRDTIGPWKLGKTLGKGSSGRVRLAKNMETGKLAAVKIVPKTKSSRPNALPYGIEREIIIMKLISHPNVMGLYEVWENKLELFLVLEYVDGGELFDYLVSRGRLSEKEAIHYFRQIIEGTAYCHSFNICHRDLKPENLLLDKKNKRIKIADFGMAALQTSNKLLETSCGSPHYASPEIVMGKTYNGGPSDVWSCGIILFALLTGHLPFNDDNIKRLLLKVQAGKYQMPQAISPEAQDLISRILVVDPEKRITINDILLHPLITKYDNKRSKSNSDLHILSHTMPQICKIRNERDVDPTILQNLQILWHGASKDFIMKRLLEPELTEEKTFYSLLLAYQQRQLKSGPKPPPVNAPKILQKSQFSVPSIKSQSSPHKEHVASSSRVFKSNSKKRISASASKRSLHNSSSKRSLGSLKHSASKKYIESTAKNPQEPPLPSKRSLYSLNSISKRSVNLKDYVSDEPQPPLPQQSEFELLCEEILFGAGLVGITEEAGESSAEAAGRIEPASDTETEKIAITLESANTAETDDMADSSAEREGLPSILIGASAGAEKSSTTVNIPVSKAPRSHQAGLGDMAHKANVETPTEPSQIDKTSTLKSERTALQVSKLKSTSSSRNLRVASAPSGKDDVPVSLDPRRNVSQPNSIELLLNKYNLRAHLKSKSNLKKLRNSGDWGRSAFETSCAPTSSGFSLGADYSKDFEGISGADLTNALAQSSSINGDDSTDTGKRQSMLRQGETKPNTYLPSANLNSSATFKNLSQYLSDGNSSTTRASSVVRRPIEGSFKSFSQGVSRKPSTNLPKNNLAVQRPRKISQVSANDTRSEMPSDMSFALDIPTQTFTAQAVQISNGSSQDQLEQVKKPILLQEEKGEDDINIFEDAPCDNVSIATSSSGLDSQPHVHRKATSIDTLNTTSVLNPSADVRVSLYANNMTSSAKLPRETTEEIISKFKLSPEKGSVPPQKRFSYQKARGSISQSIISMFKDLDDDIEDHASGSAAESHFNGGINATEMQQDAPSNVEEQIPEKEPVAQKRVTMLFDDESSTVFKSSPIKNPAPKPREPTAVQPRPSSTTVPFTKSKLDTVVENDQAPLPQKIQKPLRPAPPPPAKKTWFSKFIRSLTPNVGSKEALAVDHNTRLEFENVHILMLKEFKEHSIDYELKRLDKRGSRSHADYNCKFVQGQFRFKIRIEGTGNSTMVHIKKKGKQDKTAFERFNDNVSSILKAEESKKHHQ</sequence>
<comment type="catalytic activity">
    <reaction evidence="11">
        <text>L-seryl-[protein] + ATP = O-phospho-L-seryl-[protein] + ADP + H(+)</text>
        <dbReference type="Rhea" id="RHEA:17989"/>
        <dbReference type="Rhea" id="RHEA-COMP:9863"/>
        <dbReference type="Rhea" id="RHEA-COMP:11604"/>
        <dbReference type="ChEBI" id="CHEBI:15378"/>
        <dbReference type="ChEBI" id="CHEBI:29999"/>
        <dbReference type="ChEBI" id="CHEBI:30616"/>
        <dbReference type="ChEBI" id="CHEBI:83421"/>
        <dbReference type="ChEBI" id="CHEBI:456216"/>
        <dbReference type="EC" id="2.7.11.1"/>
    </reaction>
</comment>
<evidence type="ECO:0000256" key="7">
    <source>
        <dbReference type="ARBA" id="ARBA00022741"/>
    </source>
</evidence>
<evidence type="ECO:0000256" key="12">
    <source>
        <dbReference type="PROSITE-ProRule" id="PRU10141"/>
    </source>
</evidence>
<dbReference type="FunFam" id="1.10.510.10:FF:000394">
    <property type="entry name" value="Serine/threonine-protein kinase HSL1"/>
    <property type="match status" value="1"/>
</dbReference>
<dbReference type="PROSITE" id="PS50011">
    <property type="entry name" value="PROTEIN_KINASE_DOM"/>
    <property type="match status" value="1"/>
</dbReference>
<evidence type="ECO:0000256" key="5">
    <source>
        <dbReference type="ARBA" id="ARBA00022553"/>
    </source>
</evidence>
<dbReference type="InterPro" id="IPR011009">
    <property type="entry name" value="Kinase-like_dom_sf"/>
</dbReference>
<gene>
    <name evidence="15" type="ORF">LAQU0_S01e11188g</name>
</gene>
<evidence type="ECO:0000256" key="2">
    <source>
        <dbReference type="ARBA" id="ARBA00010791"/>
    </source>
</evidence>
<comment type="similarity">
    <text evidence="2">Belongs to the protein kinase superfamily. CAMK Ser/Thr protein kinase family. NIM1 subfamily.</text>
</comment>
<dbReference type="SUPFAM" id="SSF56112">
    <property type="entry name" value="Protein kinase-like (PK-like)"/>
    <property type="match status" value="1"/>
</dbReference>
<feature type="region of interest" description="Disordered" evidence="13">
    <location>
        <begin position="1090"/>
        <end position="1121"/>
    </location>
</feature>